<keyword evidence="7 13" id="KW-0276">Fatty acid metabolism</keyword>
<dbReference type="PRINTS" id="PR01070">
    <property type="entry name" value="ACCCTRFRASEB"/>
</dbReference>
<feature type="binding site" evidence="13">
    <location>
        <position position="50"/>
    </location>
    <ligand>
        <name>Zn(2+)</name>
        <dbReference type="ChEBI" id="CHEBI:29105"/>
    </ligand>
</feature>
<evidence type="ECO:0000256" key="13">
    <source>
        <dbReference type="HAMAP-Rule" id="MF_01395"/>
    </source>
</evidence>
<dbReference type="GO" id="GO:0005524">
    <property type="term" value="F:ATP binding"/>
    <property type="evidence" value="ECO:0007669"/>
    <property type="project" value="UniProtKB-KW"/>
</dbReference>
<dbReference type="HAMAP" id="MF_01395">
    <property type="entry name" value="AcetylCoA_CT_beta"/>
    <property type="match status" value="1"/>
</dbReference>
<evidence type="ECO:0000256" key="9">
    <source>
        <dbReference type="ARBA" id="ARBA00022840"/>
    </source>
</evidence>
<reference evidence="15 16" key="1">
    <citation type="journal article" date="2016" name="Environ. Microbiol.">
        <title>Genomic resolution of a cold subsurface aquifer community provides metabolic insights for novel microbes adapted to high CO concentrations.</title>
        <authorList>
            <person name="Probst A.J."/>
            <person name="Castelle C.J."/>
            <person name="Singh A."/>
            <person name="Brown C.T."/>
            <person name="Anantharaman K."/>
            <person name="Sharon I."/>
            <person name="Hug L.A."/>
            <person name="Burstein D."/>
            <person name="Emerson J.B."/>
            <person name="Thomas B.C."/>
            <person name="Banfield J.F."/>
        </authorList>
    </citation>
    <scope>NUCLEOTIDE SEQUENCE [LARGE SCALE GENOMIC DNA]</scope>
    <source>
        <strain evidence="15">CG2_30_40_21</strain>
    </source>
</reference>
<dbReference type="InterPro" id="IPR000438">
    <property type="entry name" value="Acetyl_CoA_COase_Trfase_b_su"/>
</dbReference>
<evidence type="ECO:0000256" key="12">
    <source>
        <dbReference type="ARBA" id="ARBA00025280"/>
    </source>
</evidence>
<keyword evidence="13" id="KW-0963">Cytoplasm</keyword>
<dbReference type="NCBIfam" id="TIGR00515">
    <property type="entry name" value="accD"/>
    <property type="match status" value="1"/>
</dbReference>
<dbReference type="InterPro" id="IPR029045">
    <property type="entry name" value="ClpP/crotonase-like_dom_sf"/>
</dbReference>
<dbReference type="GO" id="GO:0008270">
    <property type="term" value="F:zinc ion binding"/>
    <property type="evidence" value="ECO:0007669"/>
    <property type="project" value="UniProtKB-UniRule"/>
</dbReference>
<dbReference type="PANTHER" id="PTHR42995">
    <property type="entry name" value="ACETYL-COENZYME A CARBOXYLASE CARBOXYL TRANSFERASE SUBUNIT BETA, CHLOROPLASTIC"/>
    <property type="match status" value="1"/>
</dbReference>
<keyword evidence="4 13" id="KW-0479">Metal-binding</keyword>
<name>A0A1J5E1B2_9BACT</name>
<gene>
    <name evidence="13" type="primary">accD</name>
    <name evidence="15" type="ORF">AUJ95_02120</name>
</gene>
<dbReference type="EMBL" id="MNYI01000059">
    <property type="protein sequence ID" value="OIP42133.1"/>
    <property type="molecule type" value="Genomic_DNA"/>
</dbReference>
<evidence type="ECO:0000256" key="1">
    <source>
        <dbReference type="ARBA" id="ARBA00004496"/>
    </source>
</evidence>
<organism evidence="15 16">
    <name type="scientific">Candidatus Desantisbacteria bacterium CG2_30_40_21</name>
    <dbReference type="NCBI Taxonomy" id="1817895"/>
    <lineage>
        <taxon>Bacteria</taxon>
        <taxon>Candidatus Desantisiibacteriota</taxon>
    </lineage>
</organism>
<protein>
    <recommendedName>
        <fullName evidence="13">Acetyl-coenzyme A carboxylase carboxyl transferase subunit beta</fullName>
        <shortName evidence="13">ACCase subunit beta</shortName>
        <shortName evidence="13">Acetyl-CoA carboxylase carboxyltransferase subunit beta</shortName>
        <ecNumber evidence="13">2.1.3.15</ecNumber>
    </recommendedName>
</protein>
<evidence type="ECO:0000259" key="14">
    <source>
        <dbReference type="PROSITE" id="PS50980"/>
    </source>
</evidence>
<dbReference type="GO" id="GO:2001295">
    <property type="term" value="P:malonyl-CoA biosynthetic process"/>
    <property type="evidence" value="ECO:0007669"/>
    <property type="project" value="UniProtKB-UniRule"/>
</dbReference>
<dbReference type="InterPro" id="IPR034733">
    <property type="entry name" value="AcCoA_carboxyl_beta"/>
</dbReference>
<keyword evidence="10 13" id="KW-0443">Lipid metabolism</keyword>
<comment type="pathway">
    <text evidence="13">Lipid metabolism; malonyl-CoA biosynthesis; malonyl-CoA from acetyl-CoA: step 1/1.</text>
</comment>
<dbReference type="GO" id="GO:0009317">
    <property type="term" value="C:acetyl-CoA carboxylase complex"/>
    <property type="evidence" value="ECO:0007669"/>
    <property type="project" value="InterPro"/>
</dbReference>
<dbReference type="InterPro" id="IPR011762">
    <property type="entry name" value="COA_CT_N"/>
</dbReference>
<evidence type="ECO:0000256" key="7">
    <source>
        <dbReference type="ARBA" id="ARBA00022832"/>
    </source>
</evidence>
<dbReference type="AlphaFoldDB" id="A0A1J5E1B2"/>
<evidence type="ECO:0000256" key="3">
    <source>
        <dbReference type="ARBA" id="ARBA00022679"/>
    </source>
</evidence>
<dbReference type="Proteomes" id="UP000183085">
    <property type="component" value="Unassembled WGS sequence"/>
</dbReference>
<accession>A0A1J5E1B2</accession>
<dbReference type="Gene3D" id="3.90.226.10">
    <property type="entry name" value="2-enoyl-CoA Hydratase, Chain A, domain 1"/>
    <property type="match status" value="1"/>
</dbReference>
<evidence type="ECO:0000256" key="10">
    <source>
        <dbReference type="ARBA" id="ARBA00023098"/>
    </source>
</evidence>
<sequence length="278" mass="30617">MLFRKPKYATIPLPKKKIQAPEGLWIKCEGCDELIYKKDWQANQMVCPECNFHFRLGVKERLQLIMDEGFEEFNQGIKPIDFLGFVDSKPYVQRLDDAQQKTGFLDAIVTVKGSIHGCRVVAGALCFDFMGGSMGSVMGEKIALAVNMCLEGKVPLVMFCASGGARMQEGTMSLMQMAKTSASIARLSEAGIPYISVLTHPTTGGVTASFATLGDIIIAEPKALICFAGPRVIEQTIGQKLPEGFQRSEFLLEHGLLDMIVVRKEMKATLARVLKMLE</sequence>
<comment type="function">
    <text evidence="12 13">Component of the acetyl coenzyme A carboxylase (ACC) complex. Biotin carboxylase (BC) catalyzes the carboxylation of biotin on its carrier protein (BCCP) and then the CO(2) group is transferred by the transcarboxylase to acetyl-CoA to form malonyl-CoA.</text>
</comment>
<keyword evidence="5 13" id="KW-0547">Nucleotide-binding</keyword>
<comment type="similarity">
    <text evidence="13">Belongs to the AccD/PCCB family.</text>
</comment>
<dbReference type="PANTHER" id="PTHR42995:SF5">
    <property type="entry name" value="ACETYL-COENZYME A CARBOXYLASE CARBOXYL TRANSFERASE SUBUNIT BETA, CHLOROPLASTIC"/>
    <property type="match status" value="1"/>
</dbReference>
<comment type="subcellular location">
    <subcellularLocation>
        <location evidence="1 13">Cytoplasm</location>
    </subcellularLocation>
</comment>
<feature type="binding site" evidence="13">
    <location>
        <position position="31"/>
    </location>
    <ligand>
        <name>Zn(2+)</name>
        <dbReference type="ChEBI" id="CHEBI:29105"/>
    </ligand>
</feature>
<keyword evidence="8 13" id="KW-0862">Zinc</keyword>
<feature type="domain" description="CoA carboxyltransferase N-terminal" evidence="14">
    <location>
        <begin position="24"/>
        <end position="278"/>
    </location>
</feature>
<dbReference type="GO" id="GO:0006633">
    <property type="term" value="P:fatty acid biosynthetic process"/>
    <property type="evidence" value="ECO:0007669"/>
    <property type="project" value="UniProtKB-KW"/>
</dbReference>
<dbReference type="InterPro" id="IPR041010">
    <property type="entry name" value="Znf-ACC"/>
</dbReference>
<keyword evidence="6 13" id="KW-0863">Zinc-finger</keyword>
<proteinExistence type="inferred from homology"/>
<dbReference type="UniPathway" id="UPA00655">
    <property type="reaction ID" value="UER00711"/>
</dbReference>
<evidence type="ECO:0000313" key="15">
    <source>
        <dbReference type="EMBL" id="OIP42133.1"/>
    </source>
</evidence>
<evidence type="ECO:0000313" key="16">
    <source>
        <dbReference type="Proteomes" id="UP000183085"/>
    </source>
</evidence>
<dbReference type="EC" id="2.1.3.15" evidence="13"/>
<comment type="catalytic activity">
    <reaction evidence="13">
        <text>N(6)-carboxybiotinyl-L-lysyl-[protein] + acetyl-CoA = N(6)-biotinyl-L-lysyl-[protein] + malonyl-CoA</text>
        <dbReference type="Rhea" id="RHEA:54728"/>
        <dbReference type="Rhea" id="RHEA-COMP:10505"/>
        <dbReference type="Rhea" id="RHEA-COMP:10506"/>
        <dbReference type="ChEBI" id="CHEBI:57288"/>
        <dbReference type="ChEBI" id="CHEBI:57384"/>
        <dbReference type="ChEBI" id="CHEBI:83144"/>
        <dbReference type="ChEBI" id="CHEBI:83145"/>
        <dbReference type="EC" id="2.1.3.15"/>
    </reaction>
</comment>
<evidence type="ECO:0000256" key="5">
    <source>
        <dbReference type="ARBA" id="ARBA00022741"/>
    </source>
</evidence>
<keyword evidence="3 13" id="KW-0808">Transferase</keyword>
<evidence type="ECO:0000256" key="4">
    <source>
        <dbReference type="ARBA" id="ARBA00022723"/>
    </source>
</evidence>
<evidence type="ECO:0000256" key="6">
    <source>
        <dbReference type="ARBA" id="ARBA00022771"/>
    </source>
</evidence>
<dbReference type="STRING" id="1817895.AUJ95_02120"/>
<evidence type="ECO:0000256" key="8">
    <source>
        <dbReference type="ARBA" id="ARBA00022833"/>
    </source>
</evidence>
<dbReference type="Pfam" id="PF01039">
    <property type="entry name" value="Carboxyl_trans"/>
    <property type="match status" value="1"/>
</dbReference>
<evidence type="ECO:0000256" key="11">
    <source>
        <dbReference type="ARBA" id="ARBA00023160"/>
    </source>
</evidence>
<comment type="caution">
    <text evidence="15">The sequence shown here is derived from an EMBL/GenBank/DDBJ whole genome shotgun (WGS) entry which is preliminary data.</text>
</comment>
<keyword evidence="11 13" id="KW-0275">Fatty acid biosynthesis</keyword>
<feature type="binding site" evidence="13">
    <location>
        <position position="28"/>
    </location>
    <ligand>
        <name>Zn(2+)</name>
        <dbReference type="ChEBI" id="CHEBI:29105"/>
    </ligand>
</feature>
<dbReference type="GO" id="GO:0003989">
    <property type="term" value="F:acetyl-CoA carboxylase activity"/>
    <property type="evidence" value="ECO:0007669"/>
    <property type="project" value="InterPro"/>
</dbReference>
<dbReference type="SUPFAM" id="SSF52096">
    <property type="entry name" value="ClpP/crotonase"/>
    <property type="match status" value="1"/>
</dbReference>
<comment type="subunit">
    <text evidence="13">Acetyl-CoA carboxylase is a heterohexamer composed of biotin carboxyl carrier protein (AccB), biotin carboxylase (AccC) and two subunits each of ACCase subunit alpha (AccA) and ACCase subunit beta (AccD).</text>
</comment>
<feature type="binding site" evidence="13">
    <location>
        <position position="47"/>
    </location>
    <ligand>
        <name>Zn(2+)</name>
        <dbReference type="ChEBI" id="CHEBI:29105"/>
    </ligand>
</feature>
<comment type="cofactor">
    <cofactor evidence="13">
        <name>Zn(2+)</name>
        <dbReference type="ChEBI" id="CHEBI:29105"/>
    </cofactor>
    <text evidence="13">Binds 1 zinc ion per subunit.</text>
</comment>
<feature type="zinc finger region" description="C4-type" evidence="13">
    <location>
        <begin position="28"/>
        <end position="50"/>
    </location>
</feature>
<keyword evidence="2 13" id="KW-0444">Lipid biosynthesis</keyword>
<keyword evidence="9 13" id="KW-0067">ATP-binding</keyword>
<dbReference type="Pfam" id="PF17848">
    <property type="entry name" value="Zn_ribbon_ACC"/>
    <property type="match status" value="1"/>
</dbReference>
<dbReference type="GO" id="GO:0016743">
    <property type="term" value="F:carboxyl- or carbamoyltransferase activity"/>
    <property type="evidence" value="ECO:0007669"/>
    <property type="project" value="UniProtKB-UniRule"/>
</dbReference>
<evidence type="ECO:0000256" key="2">
    <source>
        <dbReference type="ARBA" id="ARBA00022516"/>
    </source>
</evidence>
<dbReference type="PROSITE" id="PS50980">
    <property type="entry name" value="COA_CT_NTER"/>
    <property type="match status" value="1"/>
</dbReference>